<reference evidence="1 2" key="1">
    <citation type="submission" date="2016-06" db="EMBL/GenBank/DDBJ databases">
        <authorList>
            <person name="Kjaerup R.B."/>
            <person name="Dalgaard T.S."/>
            <person name="Juul-Madsen H.R."/>
        </authorList>
    </citation>
    <scope>NUCLEOTIDE SEQUENCE [LARGE SCALE GENOMIC DNA]</scope>
    <source>
        <strain evidence="1 2">852002-51834_SCH5396731</strain>
    </source>
</reference>
<proteinExistence type="predicted"/>
<dbReference type="Proteomes" id="UP000091914">
    <property type="component" value="Unassembled WGS sequence"/>
</dbReference>
<sequence length="96" mass="10998">MSYQHATLPVPSTHSSNEPVESYQAMLISGDPTGNVARVFRSVKDLTKEEYDRYSGAYMTLEDILVTNMFAYFLTSAKAFIANWDTECKARSRRYR</sequence>
<accession>A0A1A0VC70</accession>
<gene>
    <name evidence="1" type="ORF">A5760_18250</name>
</gene>
<comment type="caution">
    <text evidence="1">The sequence shown here is derived from an EMBL/GenBank/DDBJ whole genome shotgun (WGS) entry which is preliminary data.</text>
</comment>
<name>A0A1A0VC70_9MYCO</name>
<evidence type="ECO:0000313" key="1">
    <source>
        <dbReference type="EMBL" id="OBB80833.1"/>
    </source>
</evidence>
<dbReference type="EMBL" id="LZSX01000083">
    <property type="protein sequence ID" value="OBB80833.1"/>
    <property type="molecule type" value="Genomic_DNA"/>
</dbReference>
<protein>
    <submittedName>
        <fullName evidence="1">Uncharacterized protein</fullName>
    </submittedName>
</protein>
<evidence type="ECO:0000313" key="2">
    <source>
        <dbReference type="Proteomes" id="UP000091914"/>
    </source>
</evidence>
<dbReference type="AlphaFoldDB" id="A0A1A0VC70"/>
<organism evidence="1 2">
    <name type="scientific">Mycobacterium colombiense</name>
    <dbReference type="NCBI Taxonomy" id="339268"/>
    <lineage>
        <taxon>Bacteria</taxon>
        <taxon>Bacillati</taxon>
        <taxon>Actinomycetota</taxon>
        <taxon>Actinomycetes</taxon>
        <taxon>Mycobacteriales</taxon>
        <taxon>Mycobacteriaceae</taxon>
        <taxon>Mycobacterium</taxon>
        <taxon>Mycobacterium avium complex (MAC)</taxon>
    </lineage>
</organism>